<keyword evidence="7" id="KW-1185">Reference proteome</keyword>
<feature type="transmembrane region" description="Helical" evidence="4">
    <location>
        <begin position="34"/>
        <end position="55"/>
    </location>
</feature>
<keyword evidence="4" id="KW-1133">Transmembrane helix</keyword>
<feature type="transmembrane region" description="Helical" evidence="4">
    <location>
        <begin position="158"/>
        <end position="179"/>
    </location>
</feature>
<dbReference type="InterPro" id="IPR009057">
    <property type="entry name" value="Homeodomain-like_sf"/>
</dbReference>
<protein>
    <submittedName>
        <fullName evidence="6">AraC family transcriptional regulator</fullName>
    </submittedName>
</protein>
<feature type="transmembrane region" description="Helical" evidence="4">
    <location>
        <begin position="92"/>
        <end position="111"/>
    </location>
</feature>
<feature type="transmembrane region" description="Helical" evidence="4">
    <location>
        <begin position="6"/>
        <end position="22"/>
    </location>
</feature>
<dbReference type="InterPro" id="IPR018060">
    <property type="entry name" value="HTH_AraC"/>
</dbReference>
<dbReference type="PROSITE" id="PS01124">
    <property type="entry name" value="HTH_ARAC_FAMILY_2"/>
    <property type="match status" value="1"/>
</dbReference>
<keyword evidence="1" id="KW-0805">Transcription regulation</keyword>
<reference evidence="6 7" key="1">
    <citation type="journal article" date="2018" name="Sci. Rep.">
        <title>Rhizobium tumorigenes sp. nov., a novel plant tumorigenic bacterium isolated from cane gall tumors on thornless blackberry.</title>
        <authorList>
            <person name="Kuzmanovi N."/>
            <person name="Smalla K."/>
            <person name="Gronow S."/>
            <person name="PuBawska J."/>
        </authorList>
    </citation>
    <scope>NUCLEOTIDE SEQUENCE [LARGE SCALE GENOMIC DNA]</scope>
    <source>
        <strain evidence="6 7">1078</strain>
    </source>
</reference>
<proteinExistence type="predicted"/>
<feature type="transmembrane region" description="Helical" evidence="4">
    <location>
        <begin position="61"/>
        <end position="80"/>
    </location>
</feature>
<evidence type="ECO:0000313" key="7">
    <source>
        <dbReference type="Proteomes" id="UP000249499"/>
    </source>
</evidence>
<keyword evidence="2" id="KW-0238">DNA-binding</keyword>
<dbReference type="Pfam" id="PF12833">
    <property type="entry name" value="HTH_18"/>
    <property type="match status" value="1"/>
</dbReference>
<dbReference type="GO" id="GO:0043565">
    <property type="term" value="F:sequence-specific DNA binding"/>
    <property type="evidence" value="ECO:0007669"/>
    <property type="project" value="InterPro"/>
</dbReference>
<dbReference type="KEGG" id="rtu:PR017_17250"/>
<dbReference type="SMART" id="SM00342">
    <property type="entry name" value="HTH_ARAC"/>
    <property type="match status" value="1"/>
</dbReference>
<reference evidence="7" key="2">
    <citation type="journal article" date="2023" name="MicrobiologyOpen">
        <title>Genomics of the tumorigenes clade of the family Rhizobiaceae and description of Rhizobium rhododendri sp. nov.</title>
        <authorList>
            <person name="Kuzmanovic N."/>
            <person name="diCenzo G.C."/>
            <person name="Bunk B."/>
            <person name="Sproeer C."/>
            <person name="Fruehling A."/>
            <person name="Neumann-Schaal M."/>
            <person name="Overmann J."/>
            <person name="Smalla K."/>
        </authorList>
    </citation>
    <scope>NUCLEOTIDE SEQUENCE [LARGE SCALE GENOMIC DNA]</scope>
    <source>
        <strain evidence="7">1078</strain>
    </source>
</reference>
<evidence type="ECO:0000256" key="3">
    <source>
        <dbReference type="ARBA" id="ARBA00023163"/>
    </source>
</evidence>
<feature type="transmembrane region" description="Helical" evidence="4">
    <location>
        <begin position="117"/>
        <end position="137"/>
    </location>
</feature>
<keyword evidence="4" id="KW-0472">Membrane</keyword>
<dbReference type="AlphaFoldDB" id="A0AAF1KQT3"/>
<dbReference type="Gene3D" id="1.10.10.60">
    <property type="entry name" value="Homeodomain-like"/>
    <property type="match status" value="1"/>
</dbReference>
<dbReference type="PANTHER" id="PTHR43280:SF29">
    <property type="entry name" value="ARAC-FAMILY TRANSCRIPTIONAL REGULATOR"/>
    <property type="match status" value="1"/>
</dbReference>
<evidence type="ECO:0000259" key="5">
    <source>
        <dbReference type="PROSITE" id="PS01124"/>
    </source>
</evidence>
<evidence type="ECO:0000313" key="6">
    <source>
        <dbReference type="EMBL" id="WFR95483.1"/>
    </source>
</evidence>
<dbReference type="SUPFAM" id="SSF46689">
    <property type="entry name" value="Homeodomain-like"/>
    <property type="match status" value="1"/>
</dbReference>
<accession>A0AAF1KQT3</accession>
<name>A0AAF1KQT3_9HYPH</name>
<organism evidence="6 7">
    <name type="scientific">Rhizobium tumorigenes</name>
    <dbReference type="NCBI Taxonomy" id="2041385"/>
    <lineage>
        <taxon>Bacteria</taxon>
        <taxon>Pseudomonadati</taxon>
        <taxon>Pseudomonadota</taxon>
        <taxon>Alphaproteobacteria</taxon>
        <taxon>Hyphomicrobiales</taxon>
        <taxon>Rhizobiaceae</taxon>
        <taxon>Rhizobium/Agrobacterium group</taxon>
        <taxon>Rhizobium</taxon>
    </lineage>
</organism>
<evidence type="ECO:0000256" key="1">
    <source>
        <dbReference type="ARBA" id="ARBA00023015"/>
    </source>
</evidence>
<gene>
    <name evidence="6" type="ORF">PR017_17250</name>
</gene>
<dbReference type="Proteomes" id="UP000249499">
    <property type="component" value="Chromosome"/>
</dbReference>
<dbReference type="PANTHER" id="PTHR43280">
    <property type="entry name" value="ARAC-FAMILY TRANSCRIPTIONAL REGULATOR"/>
    <property type="match status" value="1"/>
</dbReference>
<evidence type="ECO:0000256" key="2">
    <source>
        <dbReference type="ARBA" id="ARBA00023125"/>
    </source>
</evidence>
<dbReference type="EMBL" id="CP117255">
    <property type="protein sequence ID" value="WFR95483.1"/>
    <property type="molecule type" value="Genomic_DNA"/>
</dbReference>
<sequence>MIFIPLPFVETLFLLTMLLQMHRRSEDGLREHPLFALLIAAYALQSVLIGLRWGYGISAVLPLQAVLATAIATLAFLSFYDLASEGSIFRKWTTWLHCLPAATVVLLRIVWPEPVGLFIILVFLGYGAGLTGLCLAGPDGLVSSRLDGALRSYRSLQLTAAAVLMSAVADIAISLDFSWSDGSHAGEVVAVGNVLALLALGAAASVASSGATVHDRDETEPTSAIAGSAPEDLAATAAAVDALMQAKALYRDTELNLGRLARKLNCPARSVSIAINRVHGVSVSQYVNNFRIAEACRLLSETDAPVTSIMFDAGFLSKSNFNREFLRITGTSPTLWRSKNHAALMA</sequence>
<keyword evidence="3" id="KW-0804">Transcription</keyword>
<keyword evidence="4" id="KW-0812">Transmembrane</keyword>
<dbReference type="GO" id="GO:0003700">
    <property type="term" value="F:DNA-binding transcription factor activity"/>
    <property type="evidence" value="ECO:0007669"/>
    <property type="project" value="InterPro"/>
</dbReference>
<feature type="transmembrane region" description="Helical" evidence="4">
    <location>
        <begin position="185"/>
        <end position="207"/>
    </location>
</feature>
<feature type="domain" description="HTH araC/xylS-type" evidence="5">
    <location>
        <begin position="238"/>
        <end position="339"/>
    </location>
</feature>
<evidence type="ECO:0000256" key="4">
    <source>
        <dbReference type="SAM" id="Phobius"/>
    </source>
</evidence>
<dbReference type="RefSeq" id="WP_111216922.1">
    <property type="nucleotide sequence ID" value="NZ_CP117255.1"/>
</dbReference>